<dbReference type="Proteomes" id="UP000052268">
    <property type="component" value="Unassembled WGS sequence"/>
</dbReference>
<dbReference type="AlphaFoldDB" id="A0A0J7XSJ3"/>
<comment type="caution">
    <text evidence="1">The sequence shown here is derived from an EMBL/GenBank/DDBJ whole genome shotgun (WGS) entry which is preliminary data.</text>
</comment>
<reference evidence="1 2" key="1">
    <citation type="journal article" date="2015" name="G3 (Bethesda)">
        <title>Insights into Ongoing Evolution of the Hexachlorocyclohexane Catabolic Pathway from Comparative Genomics of Ten Sphingomonadaceae Strains.</title>
        <authorList>
            <person name="Pearce S.L."/>
            <person name="Oakeshott J.G."/>
            <person name="Pandey G."/>
        </authorList>
    </citation>
    <scope>NUCLEOTIDE SEQUENCE [LARGE SCALE GENOMIC DNA]</scope>
    <source>
        <strain evidence="1 2">LL02</strain>
    </source>
</reference>
<name>A0A0J7XSJ3_9SPHN</name>
<gene>
    <name evidence="1" type="ORF">V474_17345</name>
</gene>
<organism evidence="1 2">
    <name type="scientific">Novosphingobium barchaimii LL02</name>
    <dbReference type="NCBI Taxonomy" id="1114963"/>
    <lineage>
        <taxon>Bacteria</taxon>
        <taxon>Pseudomonadati</taxon>
        <taxon>Pseudomonadota</taxon>
        <taxon>Alphaproteobacteria</taxon>
        <taxon>Sphingomonadales</taxon>
        <taxon>Sphingomonadaceae</taxon>
        <taxon>Novosphingobium</taxon>
    </lineage>
</organism>
<sequence>MNIGAEIPFRRSRFARATGSLIFDRQREEHLRESEKNEETMRVWTRGRFLPG</sequence>
<keyword evidence="2" id="KW-1185">Reference proteome</keyword>
<dbReference type="RefSeq" id="WP_169795061.1">
    <property type="nucleotide sequence ID" value="NZ_KQ130454.1"/>
</dbReference>
<evidence type="ECO:0000313" key="1">
    <source>
        <dbReference type="EMBL" id="KMS54836.1"/>
    </source>
</evidence>
<protein>
    <submittedName>
        <fullName evidence="1">Uncharacterized protein</fullName>
    </submittedName>
</protein>
<proteinExistence type="predicted"/>
<accession>A0A0J7XSJ3</accession>
<dbReference type="PATRIC" id="fig|1114963.3.peg.2302"/>
<dbReference type="EMBL" id="JACU01000005">
    <property type="protein sequence ID" value="KMS54836.1"/>
    <property type="molecule type" value="Genomic_DNA"/>
</dbReference>
<evidence type="ECO:0000313" key="2">
    <source>
        <dbReference type="Proteomes" id="UP000052268"/>
    </source>
</evidence>